<dbReference type="Proteomes" id="UP000054248">
    <property type="component" value="Unassembled WGS sequence"/>
</dbReference>
<protein>
    <submittedName>
        <fullName evidence="2">Uncharacterized protein</fullName>
    </submittedName>
</protein>
<accession>A0A0C3QJX7</accession>
<evidence type="ECO:0000256" key="1">
    <source>
        <dbReference type="SAM" id="MobiDB-lite"/>
    </source>
</evidence>
<proteinExistence type="predicted"/>
<name>A0A0C3QJX7_9AGAM</name>
<sequence length="174" mass="18475">MPKAEPSRASSPTKKTARSTSPVKASTSRPSYKLPRSVFTLPLSGTAVSTPSAVGSSTSTSNQPLPQPPTSHKPPIKPIRTAKNSIVVYDHLSSSPSSSTPTGQRPAHMWLPEDIFSSRPASPDCSPSMPANEDATTTQSDLEEQDFPNLAEIGAALDETFDTPSWASPLYLLI</sequence>
<feature type="compositionally biased region" description="Polar residues" evidence="1">
    <location>
        <begin position="46"/>
        <end position="64"/>
    </location>
</feature>
<gene>
    <name evidence="2" type="ORF">M407DRAFT_23205</name>
</gene>
<evidence type="ECO:0000313" key="3">
    <source>
        <dbReference type="Proteomes" id="UP000054248"/>
    </source>
</evidence>
<feature type="region of interest" description="Disordered" evidence="1">
    <location>
        <begin position="1"/>
        <end position="82"/>
    </location>
</feature>
<feature type="region of interest" description="Disordered" evidence="1">
    <location>
        <begin position="115"/>
        <end position="145"/>
    </location>
</feature>
<dbReference type="AlphaFoldDB" id="A0A0C3QJX7"/>
<keyword evidence="3" id="KW-1185">Reference proteome</keyword>
<organism evidence="2 3">
    <name type="scientific">Tulasnella calospora MUT 4182</name>
    <dbReference type="NCBI Taxonomy" id="1051891"/>
    <lineage>
        <taxon>Eukaryota</taxon>
        <taxon>Fungi</taxon>
        <taxon>Dikarya</taxon>
        <taxon>Basidiomycota</taxon>
        <taxon>Agaricomycotina</taxon>
        <taxon>Agaricomycetes</taxon>
        <taxon>Cantharellales</taxon>
        <taxon>Tulasnellaceae</taxon>
        <taxon>Tulasnella</taxon>
    </lineage>
</organism>
<dbReference type="EMBL" id="KN823007">
    <property type="protein sequence ID" value="KIO27516.1"/>
    <property type="molecule type" value="Genomic_DNA"/>
</dbReference>
<dbReference type="HOGENOM" id="CLU_1541241_0_0_1"/>
<evidence type="ECO:0000313" key="2">
    <source>
        <dbReference type="EMBL" id="KIO27516.1"/>
    </source>
</evidence>
<reference evidence="2 3" key="1">
    <citation type="submission" date="2014-04" db="EMBL/GenBank/DDBJ databases">
        <authorList>
            <consortium name="DOE Joint Genome Institute"/>
            <person name="Kuo A."/>
            <person name="Girlanda M."/>
            <person name="Perotto S."/>
            <person name="Kohler A."/>
            <person name="Nagy L.G."/>
            <person name="Floudas D."/>
            <person name="Copeland A."/>
            <person name="Barry K.W."/>
            <person name="Cichocki N."/>
            <person name="Veneault-Fourrey C."/>
            <person name="LaButti K."/>
            <person name="Lindquist E.A."/>
            <person name="Lipzen A."/>
            <person name="Lundell T."/>
            <person name="Morin E."/>
            <person name="Murat C."/>
            <person name="Sun H."/>
            <person name="Tunlid A."/>
            <person name="Henrissat B."/>
            <person name="Grigoriev I.V."/>
            <person name="Hibbett D.S."/>
            <person name="Martin F."/>
            <person name="Nordberg H.P."/>
            <person name="Cantor M.N."/>
            <person name="Hua S.X."/>
        </authorList>
    </citation>
    <scope>NUCLEOTIDE SEQUENCE [LARGE SCALE GENOMIC DNA]</scope>
    <source>
        <strain evidence="2 3">MUT 4182</strain>
    </source>
</reference>
<reference evidence="3" key="2">
    <citation type="submission" date="2015-01" db="EMBL/GenBank/DDBJ databases">
        <title>Evolutionary Origins and Diversification of the Mycorrhizal Mutualists.</title>
        <authorList>
            <consortium name="DOE Joint Genome Institute"/>
            <consortium name="Mycorrhizal Genomics Consortium"/>
            <person name="Kohler A."/>
            <person name="Kuo A."/>
            <person name="Nagy L.G."/>
            <person name="Floudas D."/>
            <person name="Copeland A."/>
            <person name="Barry K.W."/>
            <person name="Cichocki N."/>
            <person name="Veneault-Fourrey C."/>
            <person name="LaButti K."/>
            <person name="Lindquist E.A."/>
            <person name="Lipzen A."/>
            <person name="Lundell T."/>
            <person name="Morin E."/>
            <person name="Murat C."/>
            <person name="Riley R."/>
            <person name="Ohm R."/>
            <person name="Sun H."/>
            <person name="Tunlid A."/>
            <person name="Henrissat B."/>
            <person name="Grigoriev I.V."/>
            <person name="Hibbett D.S."/>
            <person name="Martin F."/>
        </authorList>
    </citation>
    <scope>NUCLEOTIDE SEQUENCE [LARGE SCALE GENOMIC DNA]</scope>
    <source>
        <strain evidence="3">MUT 4182</strain>
    </source>
</reference>
<feature type="compositionally biased region" description="Polar residues" evidence="1">
    <location>
        <begin position="8"/>
        <end position="30"/>
    </location>
</feature>